<dbReference type="Pfam" id="PF00078">
    <property type="entry name" value="RVT_1"/>
    <property type="match status" value="1"/>
</dbReference>
<dbReference type="InterPro" id="IPR000477">
    <property type="entry name" value="RT_dom"/>
</dbReference>
<name>A0A023EWM1_AEDAL</name>
<feature type="domain" description="Reverse transcriptase" evidence="2">
    <location>
        <begin position="575"/>
        <end position="848"/>
    </location>
</feature>
<dbReference type="Pfam" id="PF03372">
    <property type="entry name" value="Exo_endo_phos"/>
    <property type="match status" value="1"/>
</dbReference>
<dbReference type="EMBL" id="GAPW01000151">
    <property type="protein sequence ID" value="JAC13447.1"/>
    <property type="molecule type" value="mRNA"/>
</dbReference>
<dbReference type="InterPro" id="IPR036691">
    <property type="entry name" value="Endo/exonu/phosph_ase_sf"/>
</dbReference>
<feature type="region of interest" description="Disordered" evidence="1">
    <location>
        <begin position="1"/>
        <end position="34"/>
    </location>
</feature>
<proteinExistence type="evidence at transcript level"/>
<dbReference type="AlphaFoldDB" id="A0A023EWM1"/>
<organism evidence="3">
    <name type="scientific">Aedes albopictus</name>
    <name type="common">Asian tiger mosquito</name>
    <name type="synonym">Stegomyia albopicta</name>
    <dbReference type="NCBI Taxonomy" id="7160"/>
    <lineage>
        <taxon>Eukaryota</taxon>
        <taxon>Metazoa</taxon>
        <taxon>Ecdysozoa</taxon>
        <taxon>Arthropoda</taxon>
        <taxon>Hexapoda</taxon>
        <taxon>Insecta</taxon>
        <taxon>Pterygota</taxon>
        <taxon>Neoptera</taxon>
        <taxon>Endopterygota</taxon>
        <taxon>Diptera</taxon>
        <taxon>Nematocera</taxon>
        <taxon>Culicoidea</taxon>
        <taxon>Culicidae</taxon>
        <taxon>Culicinae</taxon>
        <taxon>Aedini</taxon>
        <taxon>Aedes</taxon>
        <taxon>Stegomyia</taxon>
    </lineage>
</organism>
<dbReference type="CDD" id="cd01650">
    <property type="entry name" value="RT_nLTR_like"/>
    <property type="match status" value="1"/>
</dbReference>
<evidence type="ECO:0000259" key="2">
    <source>
        <dbReference type="PROSITE" id="PS50878"/>
    </source>
</evidence>
<dbReference type="CDD" id="cd09076">
    <property type="entry name" value="L1-EN"/>
    <property type="match status" value="1"/>
</dbReference>
<sequence>PHQRGRPSVGWDVKQNWHDGPPARQECWRRPNKPPVKIPIANNIGENTTRYNRQRPTRRNKDYDWKLGTWNCKSLGFAGCDRIIYDELHPRNFDIVALQELCWTGQKVWKSGHRAATFYQSCGTTNELGTGFIVLGKMRQRVIGWQPINARMCMLRVKGRFFNYSIINVHCPHEGRPDDEKEAFYAQLEQTYDGCSPRDVKIVVGDMNAQVGREEMYRPVIGRNSLHAVSNDNGQRCVNFAASRGMVVRSTFFPRKDIHKATWRSPDHQTENQIDHVLIDGKFFSDITNVRTYRSANIDSDHYLVAVCMRSKLSTVITTRRSRTPRLNIEQLRNVEVAQDYAQQLAVALPTEEQLGAATLEDGWRDIRSAIGSTSATALGFATPNHRNDWYDGECEQLKNEKNAAWARMLQHRTRANEARYKQARNRQNSVFRMKKRQQEERDREAMEELYRAKDTRKFYEKLNRSRRGFVPQADMCRDNHGNILTSEREVVERWRQHYDEHLNGDVASTEGGVVTDLGVCAQDERLPAPDLQEIEEEVGRLKNNKAAGADQLPSELLKYGGEALVRALHWVITKIWEEEVLPEEWMEGIVCPIYKKGDKLDCGNYRAITLLSAAYKILSQILCRRLSPIAREFVGQYQAGFMGERATTDQMFAIRQVLQKCREYNVPTHHLFIDFKSAYDTIDREQLWQIMHEYGFPDKLIRLIKATMDRVMCVVRVSGTLSSPFESRRGLRQGDGLSCLLFNIALEGVIRRAGINTSGTIFTKSVQLLGFADDIDIIARKFETMAETYIRLKSEARRIGLVINVSKTKYMMTKGSREESPRPPPRIHIDGDEIEAVEEFVYLGSLVTDDNDTSREIQRRIVAGNRAYFGLRRTLRSNKVCRNTKLTIYKTLIRPVVLYGHETWTLRAEDQRAFT</sequence>
<evidence type="ECO:0000313" key="3">
    <source>
        <dbReference type="EMBL" id="JAC13447.1"/>
    </source>
</evidence>
<dbReference type="VEuPathDB" id="VectorBase:AALC636_024929"/>
<dbReference type="InterPro" id="IPR043502">
    <property type="entry name" value="DNA/RNA_pol_sf"/>
</dbReference>
<dbReference type="PROSITE" id="PS50878">
    <property type="entry name" value="RT_POL"/>
    <property type="match status" value="1"/>
</dbReference>
<accession>A0A023EWM1</accession>
<dbReference type="Gene3D" id="3.60.10.10">
    <property type="entry name" value="Endonuclease/exonuclease/phosphatase"/>
    <property type="match status" value="1"/>
</dbReference>
<reference evidence="3" key="1">
    <citation type="journal article" date="2014" name="PLoS Negl. Trop. Dis.">
        <title>Identification and characterization of seminal fluid proteins in the Asian tiger mosquito, Aedes albopictus.</title>
        <authorList>
            <person name="Boes K.E."/>
            <person name="Ribeiro J.M."/>
            <person name="Wong A."/>
            <person name="Harrington L.C."/>
            <person name="Wolfner M.F."/>
            <person name="Sirot L.K."/>
        </authorList>
    </citation>
    <scope>NUCLEOTIDE SEQUENCE</scope>
    <source>
        <tissue evidence="3">Reproductive organs</tissue>
    </source>
</reference>
<protein>
    <submittedName>
        <fullName evidence="3">Putative outcast ele5 orf1-h 1e-40-j 4</fullName>
    </submittedName>
</protein>
<dbReference type="InterPro" id="IPR005135">
    <property type="entry name" value="Endo/exonuclease/phosphatase"/>
</dbReference>
<feature type="non-terminal residue" evidence="3">
    <location>
        <position position="916"/>
    </location>
</feature>
<dbReference type="SUPFAM" id="SSF56672">
    <property type="entry name" value="DNA/RNA polymerases"/>
    <property type="match status" value="1"/>
</dbReference>
<dbReference type="SUPFAM" id="SSF56219">
    <property type="entry name" value="DNase I-like"/>
    <property type="match status" value="1"/>
</dbReference>
<feature type="non-terminal residue" evidence="3">
    <location>
        <position position="1"/>
    </location>
</feature>
<dbReference type="GO" id="GO:0071897">
    <property type="term" value="P:DNA biosynthetic process"/>
    <property type="evidence" value="ECO:0007669"/>
    <property type="project" value="UniProtKB-ARBA"/>
</dbReference>
<dbReference type="VEuPathDB" id="VectorBase:AALF024568"/>
<dbReference type="VEuPathDB" id="VectorBase:AALFPA_045872"/>
<dbReference type="VEuPathDB" id="VectorBase:AALF025211"/>
<evidence type="ECO:0000256" key="1">
    <source>
        <dbReference type="SAM" id="MobiDB-lite"/>
    </source>
</evidence>
<dbReference type="GO" id="GO:0003824">
    <property type="term" value="F:catalytic activity"/>
    <property type="evidence" value="ECO:0007669"/>
    <property type="project" value="InterPro"/>
</dbReference>
<dbReference type="VEuPathDB" id="VectorBase:AALFPA_071939"/>
<dbReference type="VEuPathDB" id="VectorBase:AALF004135"/>
<dbReference type="PANTHER" id="PTHR47027">
    <property type="entry name" value="REVERSE TRANSCRIPTASE DOMAIN-CONTAINING PROTEIN"/>
    <property type="match status" value="1"/>
</dbReference>
<dbReference type="PANTHER" id="PTHR47027:SF20">
    <property type="entry name" value="REVERSE TRANSCRIPTASE-LIKE PROTEIN WITH RNA-DIRECTED DNA POLYMERASE DOMAIN"/>
    <property type="match status" value="1"/>
</dbReference>
<dbReference type="VEuPathDB" id="VectorBase:AALF012900"/>